<dbReference type="PANTHER" id="PTHR27007">
    <property type="match status" value="1"/>
</dbReference>
<dbReference type="InterPro" id="IPR019825">
    <property type="entry name" value="Lectin_legB_Mn/Ca_BS"/>
</dbReference>
<dbReference type="InterPro" id="IPR013320">
    <property type="entry name" value="ConA-like_dom_sf"/>
</dbReference>
<dbReference type="AlphaFoldDB" id="A0A8T0WCD4"/>
<evidence type="ECO:0000256" key="8">
    <source>
        <dbReference type="ARBA" id="ARBA00022692"/>
    </source>
</evidence>
<evidence type="ECO:0000256" key="17">
    <source>
        <dbReference type="ARBA" id="ARBA00023170"/>
    </source>
</evidence>
<comment type="similarity">
    <text evidence="2">In the N-terminal section; belongs to the leguminous lectin family.</text>
</comment>
<dbReference type="GO" id="GO:0005524">
    <property type="term" value="F:ATP binding"/>
    <property type="evidence" value="ECO:0007669"/>
    <property type="project" value="UniProtKB-UniRule"/>
</dbReference>
<evidence type="ECO:0000256" key="1">
    <source>
        <dbReference type="ARBA" id="ARBA00004251"/>
    </source>
</evidence>
<keyword evidence="15 24" id="KW-1133">Transmembrane helix</keyword>
<dbReference type="EMBL" id="CM029039">
    <property type="protein sequence ID" value="KAG2646262.1"/>
    <property type="molecule type" value="Genomic_DNA"/>
</dbReference>
<dbReference type="CDD" id="cd06899">
    <property type="entry name" value="lectin_legume_LecRK_Arcelin_ConA"/>
    <property type="match status" value="1"/>
</dbReference>
<dbReference type="InterPro" id="IPR008271">
    <property type="entry name" value="Ser/Thr_kinase_AS"/>
</dbReference>
<proteinExistence type="inferred from homology"/>
<evidence type="ECO:0000256" key="6">
    <source>
        <dbReference type="ARBA" id="ARBA00022527"/>
    </source>
</evidence>
<evidence type="ECO:0000313" key="26">
    <source>
        <dbReference type="EMBL" id="KAG2646262.1"/>
    </source>
</evidence>
<keyword evidence="5" id="KW-1003">Cell membrane</keyword>
<evidence type="ECO:0000256" key="23">
    <source>
        <dbReference type="SAM" id="MobiDB-lite"/>
    </source>
</evidence>
<keyword evidence="16 24" id="KW-0472">Membrane</keyword>
<dbReference type="SUPFAM" id="SSF49899">
    <property type="entry name" value="Concanavalin A-like lectins/glucanases"/>
    <property type="match status" value="1"/>
</dbReference>
<dbReference type="FunFam" id="2.60.120.200:FF:000103">
    <property type="entry name" value="L-type lectin-domain containing receptor kinase IX.1"/>
    <property type="match status" value="1"/>
</dbReference>
<feature type="domain" description="Protein kinase" evidence="25">
    <location>
        <begin position="388"/>
        <end position="644"/>
    </location>
</feature>
<dbReference type="EC" id="2.7.11.1" evidence="4"/>
<keyword evidence="17" id="KW-0675">Receptor</keyword>
<evidence type="ECO:0000256" key="4">
    <source>
        <dbReference type="ARBA" id="ARBA00012513"/>
    </source>
</evidence>
<evidence type="ECO:0000256" key="16">
    <source>
        <dbReference type="ARBA" id="ARBA00023136"/>
    </source>
</evidence>
<accession>A0A8T0WCD4</accession>
<keyword evidence="9" id="KW-0732">Signal</keyword>
<dbReference type="Gene3D" id="3.30.200.20">
    <property type="entry name" value="Phosphorylase Kinase, domain 1"/>
    <property type="match status" value="1"/>
</dbReference>
<dbReference type="PROSITE" id="PS00307">
    <property type="entry name" value="LECTIN_LEGUME_BETA"/>
    <property type="match status" value="1"/>
</dbReference>
<evidence type="ECO:0000313" key="27">
    <source>
        <dbReference type="Proteomes" id="UP000823388"/>
    </source>
</evidence>
<gene>
    <name evidence="26" type="ORF">PVAP13_2KG498900</name>
</gene>
<dbReference type="PROSITE" id="PS00308">
    <property type="entry name" value="LECTIN_LEGUME_ALPHA"/>
    <property type="match status" value="1"/>
</dbReference>
<feature type="compositionally biased region" description="Low complexity" evidence="23">
    <location>
        <begin position="706"/>
        <end position="721"/>
    </location>
</feature>
<evidence type="ECO:0000256" key="11">
    <source>
        <dbReference type="ARBA" id="ARBA00022741"/>
    </source>
</evidence>
<evidence type="ECO:0000256" key="10">
    <source>
        <dbReference type="ARBA" id="ARBA00022734"/>
    </source>
</evidence>
<comment type="caution">
    <text evidence="26">The sequence shown here is derived from an EMBL/GenBank/DDBJ whole genome shotgun (WGS) entry which is preliminary data.</text>
</comment>
<feature type="transmembrane region" description="Helical" evidence="24">
    <location>
        <begin position="318"/>
        <end position="341"/>
    </location>
</feature>
<comment type="function">
    <text evidence="20">Promotes hydrogen peroxide H(2)O(2) production and cell death.</text>
</comment>
<dbReference type="Gene3D" id="1.10.510.10">
    <property type="entry name" value="Transferase(Phosphotransferase) domain 1"/>
    <property type="match status" value="1"/>
</dbReference>
<evidence type="ECO:0000256" key="2">
    <source>
        <dbReference type="ARBA" id="ARBA00008536"/>
    </source>
</evidence>
<dbReference type="InterPro" id="IPR000985">
    <property type="entry name" value="Lectin_LegA_CS"/>
</dbReference>
<comment type="similarity">
    <text evidence="3">In the C-terminal section; belongs to the protein kinase superfamily. Ser/Thr protein kinase family.</text>
</comment>
<evidence type="ECO:0000256" key="12">
    <source>
        <dbReference type="ARBA" id="ARBA00022777"/>
    </source>
</evidence>
<keyword evidence="12" id="KW-0418">Kinase</keyword>
<comment type="subunit">
    <text evidence="21">Interacts with ABCG40.</text>
</comment>
<name>A0A8T0WCD4_PANVG</name>
<evidence type="ECO:0000256" key="18">
    <source>
        <dbReference type="ARBA" id="ARBA00023180"/>
    </source>
</evidence>
<keyword evidence="7" id="KW-0808">Transferase</keyword>
<evidence type="ECO:0000256" key="15">
    <source>
        <dbReference type="ARBA" id="ARBA00022989"/>
    </source>
</evidence>
<dbReference type="FunFam" id="1.10.510.10:FF:000240">
    <property type="entry name" value="Lectin-domain containing receptor kinase A4.3"/>
    <property type="match status" value="1"/>
</dbReference>
<dbReference type="InterPro" id="IPR011009">
    <property type="entry name" value="Kinase-like_dom_sf"/>
</dbReference>
<keyword evidence="6" id="KW-0723">Serine/threonine-protein kinase</keyword>
<evidence type="ECO:0000256" key="19">
    <source>
        <dbReference type="ARBA" id="ARBA00058054"/>
    </source>
</evidence>
<dbReference type="PROSITE" id="PS50011">
    <property type="entry name" value="PROTEIN_KINASE_DOM"/>
    <property type="match status" value="1"/>
</dbReference>
<comment type="subcellular location">
    <subcellularLocation>
        <location evidence="1">Cell membrane</location>
        <topology evidence="1">Single-pass type I membrane protein</topology>
    </subcellularLocation>
</comment>
<dbReference type="SMART" id="SM00220">
    <property type="entry name" value="S_TKc"/>
    <property type="match status" value="1"/>
</dbReference>
<evidence type="ECO:0000256" key="7">
    <source>
        <dbReference type="ARBA" id="ARBA00022679"/>
    </source>
</evidence>
<evidence type="ECO:0000256" key="3">
    <source>
        <dbReference type="ARBA" id="ARBA00010217"/>
    </source>
</evidence>
<dbReference type="GO" id="GO:0002229">
    <property type="term" value="P:defense response to oomycetes"/>
    <property type="evidence" value="ECO:0007669"/>
    <property type="project" value="UniProtKB-ARBA"/>
</dbReference>
<dbReference type="Pfam" id="PF00139">
    <property type="entry name" value="Lectin_legB"/>
    <property type="match status" value="1"/>
</dbReference>
<dbReference type="InterPro" id="IPR001220">
    <property type="entry name" value="Legume_lectin_dom"/>
</dbReference>
<dbReference type="PROSITE" id="PS00107">
    <property type="entry name" value="PROTEIN_KINASE_ATP"/>
    <property type="match status" value="1"/>
</dbReference>
<dbReference type="Gene3D" id="2.60.120.200">
    <property type="match status" value="1"/>
</dbReference>
<dbReference type="GO" id="GO:0009626">
    <property type="term" value="P:plant-type hypersensitive response"/>
    <property type="evidence" value="ECO:0007669"/>
    <property type="project" value="UniProtKB-ARBA"/>
</dbReference>
<dbReference type="InterPro" id="IPR017441">
    <property type="entry name" value="Protein_kinase_ATP_BS"/>
</dbReference>
<dbReference type="GO" id="GO:0005886">
    <property type="term" value="C:plasma membrane"/>
    <property type="evidence" value="ECO:0007669"/>
    <property type="project" value="UniProtKB-SubCell"/>
</dbReference>
<dbReference type="SUPFAM" id="SSF56112">
    <property type="entry name" value="Protein kinase-like (PK-like)"/>
    <property type="match status" value="1"/>
</dbReference>
<protein>
    <recommendedName>
        <fullName evidence="4">non-specific serine/threonine protein kinase</fullName>
        <ecNumber evidence="4">2.7.11.1</ecNumber>
    </recommendedName>
</protein>
<keyword evidence="11 22" id="KW-0547">Nucleotide-binding</keyword>
<sequence length="729" mass="81219">MADQVGNSFTSAYIGNNLSSPEAVMLCLSSLAPFLPPAFSTAMRSRSTVTSFLALHLFLFQNISCVSPLYFKLNFTESNHNGEATIQFQEDAFYNKAVRLTKEEMDGQIAHSVGRAVFKDPVTLWDSTTGQLADFTTRFTFMIKANVTDGSYGEGLAFFLSPFPSVVPNNSTDGNLGLFSSSADQTGTSNQILAVEFDSHKNTWDPDDNHVGIDINSIVSAANVTWKSSIKDGKIANAWVTYQASSKNLSVFLTYKDNPQFSGNSTLSYSVDLREYLPDKVAIGFSAATGKLVETHRILYWEFNSTDVQLRSKKIKSVLVISLATSISGIVCSMGLVWCFLRFRKTRRLRKEEEEKLEFDESIDGEFEKGRGPRRFQYNELVAATKNFALERKLGEGGFGAVYQGFLKDQNLNIAIKRVAKGSTQGKKEYISEVKIISRLRHRNLVQLVGWCHEHGEFLLVYEFMPNRSLDTHLYDNSNILTWPLRFRITISVASALLYLHEEWEQCVVHRDVKPSNVMLDSSFNAKLGDFGLARLVDHDRGSQTTVIAGTMGYLAPECVTTGKASKESDVYSFGILALEVACGRRPVVLKEDDEKIKLVQWVWDLYGRNEILNAVDGRLDGALDEREAVCLMVVGLWCAHPDYNFRPSIRQVISVLKFEAPLPSLPPKMPVAMYFAPPIHLCKFSYTSSDGTLKELEGSKIYGKTTSSSSATNASSSPPSIHLPQMGY</sequence>
<dbReference type="GO" id="GO:0030246">
    <property type="term" value="F:carbohydrate binding"/>
    <property type="evidence" value="ECO:0007669"/>
    <property type="project" value="UniProtKB-KW"/>
</dbReference>
<evidence type="ECO:0000256" key="22">
    <source>
        <dbReference type="PROSITE-ProRule" id="PRU10141"/>
    </source>
</evidence>
<keyword evidence="10" id="KW-0430">Lectin</keyword>
<dbReference type="GO" id="GO:0004674">
    <property type="term" value="F:protein serine/threonine kinase activity"/>
    <property type="evidence" value="ECO:0007669"/>
    <property type="project" value="UniProtKB-KW"/>
</dbReference>
<evidence type="ECO:0000256" key="24">
    <source>
        <dbReference type="SAM" id="Phobius"/>
    </source>
</evidence>
<dbReference type="InterPro" id="IPR000719">
    <property type="entry name" value="Prot_kinase_dom"/>
</dbReference>
<dbReference type="InterPro" id="IPR050528">
    <property type="entry name" value="L-type_Lectin-RKs"/>
</dbReference>
<evidence type="ECO:0000256" key="13">
    <source>
        <dbReference type="ARBA" id="ARBA00022821"/>
    </source>
</evidence>
<evidence type="ECO:0000259" key="25">
    <source>
        <dbReference type="PROSITE" id="PS50011"/>
    </source>
</evidence>
<evidence type="ECO:0000256" key="21">
    <source>
        <dbReference type="ARBA" id="ARBA00063357"/>
    </source>
</evidence>
<comment type="function">
    <text evidence="19">Involved in resistance response to the pathogenic oomycetes Phytophthora infestans and Phytophthora capsici.</text>
</comment>
<dbReference type="OrthoDB" id="2014828at2759"/>
<dbReference type="FunFam" id="3.30.200.20:FF:000168">
    <property type="entry name" value="L-type lectin-domain containing receptor kinase IX.1"/>
    <property type="match status" value="1"/>
</dbReference>
<keyword evidence="8 24" id="KW-0812">Transmembrane</keyword>
<evidence type="ECO:0000256" key="5">
    <source>
        <dbReference type="ARBA" id="ARBA00022475"/>
    </source>
</evidence>
<dbReference type="CDD" id="cd14066">
    <property type="entry name" value="STKc_IRAK"/>
    <property type="match status" value="1"/>
</dbReference>
<reference evidence="26" key="1">
    <citation type="submission" date="2020-05" db="EMBL/GenBank/DDBJ databases">
        <title>WGS assembly of Panicum virgatum.</title>
        <authorList>
            <person name="Lovell J.T."/>
            <person name="Jenkins J."/>
            <person name="Shu S."/>
            <person name="Juenger T.E."/>
            <person name="Schmutz J."/>
        </authorList>
    </citation>
    <scope>NUCLEOTIDE SEQUENCE</scope>
    <source>
        <strain evidence="26">AP13</strain>
    </source>
</reference>
<keyword evidence="13" id="KW-0611">Plant defense</keyword>
<evidence type="ECO:0000256" key="9">
    <source>
        <dbReference type="ARBA" id="ARBA00022729"/>
    </source>
</evidence>
<dbReference type="Proteomes" id="UP000823388">
    <property type="component" value="Chromosome 2K"/>
</dbReference>
<feature type="region of interest" description="Disordered" evidence="23">
    <location>
        <begin position="705"/>
        <end position="729"/>
    </location>
</feature>
<dbReference type="PROSITE" id="PS00108">
    <property type="entry name" value="PROTEIN_KINASE_ST"/>
    <property type="match status" value="1"/>
</dbReference>
<keyword evidence="27" id="KW-1185">Reference proteome</keyword>
<keyword evidence="14 22" id="KW-0067">ATP-binding</keyword>
<keyword evidence="18" id="KW-0325">Glycoprotein</keyword>
<dbReference type="Pfam" id="PF00069">
    <property type="entry name" value="Pkinase"/>
    <property type="match status" value="1"/>
</dbReference>
<feature type="binding site" evidence="22">
    <location>
        <position position="421"/>
    </location>
    <ligand>
        <name>ATP</name>
        <dbReference type="ChEBI" id="CHEBI:30616"/>
    </ligand>
</feature>
<organism evidence="26 27">
    <name type="scientific">Panicum virgatum</name>
    <name type="common">Blackwell switchgrass</name>
    <dbReference type="NCBI Taxonomy" id="38727"/>
    <lineage>
        <taxon>Eukaryota</taxon>
        <taxon>Viridiplantae</taxon>
        <taxon>Streptophyta</taxon>
        <taxon>Embryophyta</taxon>
        <taxon>Tracheophyta</taxon>
        <taxon>Spermatophyta</taxon>
        <taxon>Magnoliopsida</taxon>
        <taxon>Liliopsida</taxon>
        <taxon>Poales</taxon>
        <taxon>Poaceae</taxon>
        <taxon>PACMAD clade</taxon>
        <taxon>Panicoideae</taxon>
        <taxon>Panicodae</taxon>
        <taxon>Paniceae</taxon>
        <taxon>Panicinae</taxon>
        <taxon>Panicum</taxon>
        <taxon>Panicum sect. Hiantes</taxon>
    </lineage>
</organism>
<evidence type="ECO:0000256" key="20">
    <source>
        <dbReference type="ARBA" id="ARBA00058818"/>
    </source>
</evidence>
<evidence type="ECO:0000256" key="14">
    <source>
        <dbReference type="ARBA" id="ARBA00022840"/>
    </source>
</evidence>